<keyword evidence="7" id="KW-1185">Reference proteome</keyword>
<dbReference type="SUPFAM" id="SSF46689">
    <property type="entry name" value="Homeodomain-like"/>
    <property type="match status" value="2"/>
</dbReference>
<dbReference type="PANTHER" id="PTHR46796:SF2">
    <property type="entry name" value="TRANSCRIPTIONAL REGULATORY PROTEIN"/>
    <property type="match status" value="1"/>
</dbReference>
<keyword evidence="4" id="KW-0804">Transcription</keyword>
<keyword evidence="3" id="KW-0010">Activator</keyword>
<dbReference type="EMBL" id="AP018227">
    <property type="protein sequence ID" value="BAY84158.1"/>
    <property type="molecule type" value="Genomic_DNA"/>
</dbReference>
<dbReference type="InterPro" id="IPR003313">
    <property type="entry name" value="AraC-bd"/>
</dbReference>
<proteinExistence type="predicted"/>
<evidence type="ECO:0000256" key="3">
    <source>
        <dbReference type="ARBA" id="ARBA00023159"/>
    </source>
</evidence>
<dbReference type="OrthoDB" id="516605at2"/>
<reference evidence="6 7" key="1">
    <citation type="submission" date="2017-06" db="EMBL/GenBank/DDBJ databases">
        <title>Genome sequencing of cyanobaciteial culture collection at National Institute for Environmental Studies (NIES).</title>
        <authorList>
            <person name="Hirose Y."/>
            <person name="Shimura Y."/>
            <person name="Fujisawa T."/>
            <person name="Nakamura Y."/>
            <person name="Kawachi M."/>
        </authorList>
    </citation>
    <scope>NUCLEOTIDE SEQUENCE [LARGE SCALE GENOMIC DNA]</scope>
    <source>
        <strain evidence="6 7">NIES-267</strain>
    </source>
</reference>
<dbReference type="Pfam" id="PF12833">
    <property type="entry name" value="HTH_18"/>
    <property type="match status" value="1"/>
</dbReference>
<sequence>MINTNTYQKRRVWQPKYIENIEIAYRDSFCFNLPAHFHEELEITLMQGSNWNFGYRGEKFTVPPFSFTLTQPGEAHKASFESHFNCTFYGLRIKTDLLQQLTQEIKGNYQGLPFFSTPVASDKELSQLIFRFHMLVKDSKESILTQQSLLLKILETLILRYTQNSPNLKKIGKENQSIQRVKEYLNDNYAQNISLEELAGIANFSPFYLNRVFHKQVGIPPHKYQTQVRIARAKTLLNNLSISQVAVKTGFSSQSHFGLHFKKVMGVTPKQYVKESNFLIDPSI</sequence>
<evidence type="ECO:0000256" key="2">
    <source>
        <dbReference type="ARBA" id="ARBA00023125"/>
    </source>
</evidence>
<dbReference type="InterPro" id="IPR020449">
    <property type="entry name" value="Tscrpt_reg_AraC-type_HTH"/>
</dbReference>
<dbReference type="GO" id="GO:0003700">
    <property type="term" value="F:DNA-binding transcription factor activity"/>
    <property type="evidence" value="ECO:0007669"/>
    <property type="project" value="InterPro"/>
</dbReference>
<dbReference type="PROSITE" id="PS01124">
    <property type="entry name" value="HTH_ARAC_FAMILY_2"/>
    <property type="match status" value="1"/>
</dbReference>
<dbReference type="AlphaFoldDB" id="A0A1Z4LSW1"/>
<evidence type="ECO:0000313" key="6">
    <source>
        <dbReference type="EMBL" id="BAY84158.1"/>
    </source>
</evidence>
<dbReference type="Gene3D" id="1.10.10.60">
    <property type="entry name" value="Homeodomain-like"/>
    <property type="match status" value="2"/>
</dbReference>
<evidence type="ECO:0000256" key="4">
    <source>
        <dbReference type="ARBA" id="ARBA00023163"/>
    </source>
</evidence>
<dbReference type="PANTHER" id="PTHR46796">
    <property type="entry name" value="HTH-TYPE TRANSCRIPTIONAL ACTIVATOR RHAS-RELATED"/>
    <property type="match status" value="1"/>
</dbReference>
<evidence type="ECO:0000256" key="1">
    <source>
        <dbReference type="ARBA" id="ARBA00023015"/>
    </source>
</evidence>
<dbReference type="GO" id="GO:0043565">
    <property type="term" value="F:sequence-specific DNA binding"/>
    <property type="evidence" value="ECO:0007669"/>
    <property type="project" value="InterPro"/>
</dbReference>
<dbReference type="PROSITE" id="PS00041">
    <property type="entry name" value="HTH_ARAC_FAMILY_1"/>
    <property type="match status" value="1"/>
</dbReference>
<evidence type="ECO:0000313" key="7">
    <source>
        <dbReference type="Proteomes" id="UP000218418"/>
    </source>
</evidence>
<keyword evidence="2" id="KW-0238">DNA-binding</keyword>
<organism evidence="6 7">
    <name type="scientific">Calothrix parasitica NIES-267</name>
    <dbReference type="NCBI Taxonomy" id="1973488"/>
    <lineage>
        <taxon>Bacteria</taxon>
        <taxon>Bacillati</taxon>
        <taxon>Cyanobacteriota</taxon>
        <taxon>Cyanophyceae</taxon>
        <taxon>Nostocales</taxon>
        <taxon>Calotrichaceae</taxon>
        <taxon>Calothrix</taxon>
    </lineage>
</organism>
<dbReference type="InterPro" id="IPR009057">
    <property type="entry name" value="Homeodomain-like_sf"/>
</dbReference>
<dbReference type="InterPro" id="IPR050204">
    <property type="entry name" value="AraC_XylS_family_regulators"/>
</dbReference>
<dbReference type="Proteomes" id="UP000218418">
    <property type="component" value="Chromosome"/>
</dbReference>
<protein>
    <submittedName>
        <fullName evidence="6">AraC family transcriptional regulator</fullName>
    </submittedName>
</protein>
<accession>A0A1Z4LSW1</accession>
<dbReference type="InterPro" id="IPR018060">
    <property type="entry name" value="HTH_AraC"/>
</dbReference>
<dbReference type="InterPro" id="IPR018062">
    <property type="entry name" value="HTH_AraC-typ_CS"/>
</dbReference>
<gene>
    <name evidence="6" type="ORF">NIES267_36540</name>
</gene>
<evidence type="ECO:0000259" key="5">
    <source>
        <dbReference type="PROSITE" id="PS01124"/>
    </source>
</evidence>
<dbReference type="InterPro" id="IPR037923">
    <property type="entry name" value="HTH-like"/>
</dbReference>
<name>A0A1Z4LSW1_9CYAN</name>
<dbReference type="Pfam" id="PF02311">
    <property type="entry name" value="AraC_binding"/>
    <property type="match status" value="1"/>
</dbReference>
<dbReference type="SMART" id="SM00342">
    <property type="entry name" value="HTH_ARAC"/>
    <property type="match status" value="1"/>
</dbReference>
<feature type="domain" description="HTH araC/xylS-type" evidence="5">
    <location>
        <begin position="179"/>
        <end position="275"/>
    </location>
</feature>
<dbReference type="SUPFAM" id="SSF51215">
    <property type="entry name" value="Regulatory protein AraC"/>
    <property type="match status" value="1"/>
</dbReference>
<dbReference type="PRINTS" id="PR00032">
    <property type="entry name" value="HTHARAC"/>
</dbReference>
<keyword evidence="1" id="KW-0805">Transcription regulation</keyword>